<feature type="transmembrane region" description="Helical" evidence="2">
    <location>
        <begin position="853"/>
        <end position="874"/>
    </location>
</feature>
<dbReference type="AlphaFoldDB" id="R9AS60"/>
<feature type="transmembrane region" description="Helical" evidence="2">
    <location>
        <begin position="556"/>
        <end position="587"/>
    </location>
</feature>
<dbReference type="PANTHER" id="PTHR37813:SF1">
    <property type="entry name" value="FELS-2 PROPHAGE PROTEIN"/>
    <property type="match status" value="1"/>
</dbReference>
<keyword evidence="4" id="KW-1185">Reference proteome</keyword>
<dbReference type="PANTHER" id="PTHR37813">
    <property type="entry name" value="FELS-2 PROPHAGE PROTEIN"/>
    <property type="match status" value="1"/>
</dbReference>
<dbReference type="eggNOG" id="COG4942">
    <property type="taxonomic scope" value="Bacteria"/>
</dbReference>
<keyword evidence="1" id="KW-0175">Coiled coil</keyword>
<proteinExistence type="predicted"/>
<protein>
    <recommendedName>
        <fullName evidence="5">Phage tail tape measure protein, TP901 family, core region</fullName>
    </recommendedName>
</protein>
<feature type="coiled-coil region" evidence="1">
    <location>
        <begin position="87"/>
        <end position="163"/>
    </location>
</feature>
<reference evidence="3 4" key="1">
    <citation type="submission" date="2013-03" db="EMBL/GenBank/DDBJ databases">
        <title>The Genome Sequence of Acinetobacter tandoii CIP 107469.</title>
        <authorList>
            <consortium name="The Broad Institute Genome Sequencing Platform"/>
            <consortium name="The Broad Institute Genome Sequencing Center for Infectious Disease"/>
            <person name="Cerqueira G."/>
            <person name="Feldgarden M."/>
            <person name="Courvalin P."/>
            <person name="Perichon B."/>
            <person name="Grillot-Courvalin C."/>
            <person name="Clermont D."/>
            <person name="Rocha E."/>
            <person name="Yoon E.-J."/>
            <person name="Nemec A."/>
            <person name="Walker B."/>
            <person name="Young S.K."/>
            <person name="Zeng Q."/>
            <person name="Gargeya S."/>
            <person name="Fitzgerald M."/>
            <person name="Haas B."/>
            <person name="Abouelleil A."/>
            <person name="Alvarado L."/>
            <person name="Arachchi H.M."/>
            <person name="Berlin A.M."/>
            <person name="Chapman S.B."/>
            <person name="Dewar J."/>
            <person name="Goldberg J."/>
            <person name="Griggs A."/>
            <person name="Gujja S."/>
            <person name="Hansen M."/>
            <person name="Howarth C."/>
            <person name="Imamovic A."/>
            <person name="Larimer J."/>
            <person name="McCowan C."/>
            <person name="Murphy C."/>
            <person name="Neiman D."/>
            <person name="Pearson M."/>
            <person name="Priest M."/>
            <person name="Roberts A."/>
            <person name="Saif S."/>
            <person name="Shea T."/>
            <person name="Sisk P."/>
            <person name="Sykes S."/>
            <person name="Wortman J."/>
            <person name="Nusbaum C."/>
            <person name="Birren B."/>
        </authorList>
    </citation>
    <scope>NUCLEOTIDE SEQUENCE [LARGE SCALE GENOMIC DNA]</scope>
    <source>
        <strain evidence="3 4">CIP 107469</strain>
    </source>
</reference>
<dbReference type="RefSeq" id="WP_016168130.1">
    <property type="nucleotide sequence ID" value="NZ_JHZG01000002.1"/>
</dbReference>
<feature type="transmembrane region" description="Helical" evidence="2">
    <location>
        <begin position="743"/>
        <end position="764"/>
    </location>
</feature>
<comment type="caution">
    <text evidence="3">The sequence shown here is derived from an EMBL/GenBank/DDBJ whole genome shotgun (WGS) entry which is preliminary data.</text>
</comment>
<feature type="transmembrane region" description="Helical" evidence="2">
    <location>
        <begin position="633"/>
        <end position="653"/>
    </location>
</feature>
<evidence type="ECO:0000256" key="1">
    <source>
        <dbReference type="SAM" id="Coils"/>
    </source>
</evidence>
<organism evidence="3 4">
    <name type="scientific">Acinetobacter tandoii DSM 14970 = CIP 107469</name>
    <dbReference type="NCBI Taxonomy" id="1120927"/>
    <lineage>
        <taxon>Bacteria</taxon>
        <taxon>Pseudomonadati</taxon>
        <taxon>Pseudomonadota</taxon>
        <taxon>Gammaproteobacteria</taxon>
        <taxon>Moraxellales</taxon>
        <taxon>Moraxellaceae</taxon>
        <taxon>Acinetobacter</taxon>
    </lineage>
</organism>
<sequence length="1046" mass="114163">MKKLRLEVLFGGRDKLSPALKVIAGSSNAASKALKNTRDELKRLNDQQKQIDGYVKHKKATEESGNALKAVQERIKSLRLEMNANPSEKLTKEFDKATREAKKLKDAHTQNQTKLQQLRNELKQTGISTGSLADHQVELSRRINSANTSIDSQKKKLETLNQLQKTHGNFSGHARTAAMYGAGAVATGVGAMYTMQKPINESKRVDVEQNRIASLGLGKDATEEAIKYAKAMKTFGTSTLDNLTLVRDGVTAFADVHHAKIVAPMLSKMKFANEAMYGNEHGAENEKKFMDMLKVIEMRNGLKSEAAFKEQANIIQQVITATGGRVQPEEWLNVIKTGGIAAKGFDNKAFYYKLEPLVQEMGGHRVGTSMMSAYQNLYQGRTTQRAANNLAKFDLIGDMSKVKHNKTGDLSYLDIGAIKGAELFKKDQFAWMEQVLVPALNAKGITKEGDVVDAIGSIFSNRTASNLFAQMYMQREQIHKNAKLNAGAFNIEQLDTQARGSTTGKELEAKAKLHDAYLRFGQTILPVYTKALELAAGAFQTFTGWMEKNPTLAKTFGIGLLVIASSLIAIGGALVVFSPLILSMLSLRLIMASTAASGSVLGKAFSKIPSVFGIVKSVFMGLGRSVLWLGRLFMANPILLAVAAVAAAAFLIYKNWEPIKGFFVDLWGTVKAIFNTAVTDISNVFQNIWGSMTAIITGVWSGVKTAFQSGIDFVMGIIRSVDNTFANNPFLTFLMPFIGIPRLIIANWSSISAFFAQIWDAVYISVSTRVNAIISSIMTGFSNVSIFVTTVWSMVSGFISTIWQGITSTIAAKVNAVFSIVSIGFQIVQNYVMGVWNSIKAGVSTAWQTLCNIFTLISPLPYISSAFNSVLNFLSGLYGSMKTLGSHIVQGLIEGIQSGFEKLKGVWSTINSYMPDFMRKKMDIHSPSRVMAALGGHVMGGIRVGLEQGLPGLKDKFNQVLNVFNPNASTAEKINVAPALAKISPAAQFSGSSRGDVIVQGDTITIQIHAAPGQNLQQLQNMIESVLDRRDQQKQARVRSSFLDQL</sequence>
<name>R9AS60_9GAMM</name>
<evidence type="ECO:0000313" key="3">
    <source>
        <dbReference type="EMBL" id="EOR05028.1"/>
    </source>
</evidence>
<evidence type="ECO:0000313" key="4">
    <source>
        <dbReference type="Proteomes" id="UP000016201"/>
    </source>
</evidence>
<dbReference type="OrthoDB" id="8019720at2"/>
<evidence type="ECO:0000256" key="2">
    <source>
        <dbReference type="SAM" id="Phobius"/>
    </source>
</evidence>
<dbReference type="eggNOG" id="COG5412">
    <property type="taxonomic scope" value="Bacteria"/>
</dbReference>
<dbReference type="Proteomes" id="UP000016201">
    <property type="component" value="Unassembled WGS sequence"/>
</dbReference>
<keyword evidence="2" id="KW-1133">Transmembrane helix</keyword>
<keyword evidence="2" id="KW-0812">Transmembrane</keyword>
<gene>
    <name evidence="3" type="ORF">I593_03112</name>
</gene>
<dbReference type="EMBL" id="AQFM01000042">
    <property type="protein sequence ID" value="EOR05028.1"/>
    <property type="molecule type" value="Genomic_DNA"/>
</dbReference>
<evidence type="ECO:0008006" key="5">
    <source>
        <dbReference type="Google" id="ProtNLM"/>
    </source>
</evidence>
<accession>R9AS60</accession>
<feature type="transmembrane region" description="Helical" evidence="2">
    <location>
        <begin position="815"/>
        <end position="833"/>
    </location>
</feature>
<keyword evidence="2" id="KW-0472">Membrane</keyword>
<dbReference type="PATRIC" id="fig|1120927.3.peg.3028"/>
<feature type="transmembrane region" description="Helical" evidence="2">
    <location>
        <begin position="784"/>
        <end position="803"/>
    </location>
</feature>